<dbReference type="PROSITE" id="PS50088">
    <property type="entry name" value="ANK_REPEAT"/>
    <property type="match status" value="1"/>
</dbReference>
<dbReference type="WBParaSite" id="TCNE_0000248601-mRNA-1">
    <property type="protein sequence ID" value="TCNE_0000248601-mRNA-1"/>
    <property type="gene ID" value="TCNE_0000248601"/>
</dbReference>
<evidence type="ECO:0000313" key="4">
    <source>
        <dbReference type="WBParaSite" id="TCNE_0000248601-mRNA-1"/>
    </source>
</evidence>
<dbReference type="InterPro" id="IPR002110">
    <property type="entry name" value="Ankyrin_rpt"/>
</dbReference>
<name>A0A183U1W6_TOXCA</name>
<evidence type="ECO:0000256" key="2">
    <source>
        <dbReference type="SAM" id="MobiDB-lite"/>
    </source>
</evidence>
<dbReference type="Proteomes" id="UP000050794">
    <property type="component" value="Unassembled WGS sequence"/>
</dbReference>
<evidence type="ECO:0000256" key="1">
    <source>
        <dbReference type="PROSITE-ProRule" id="PRU00023"/>
    </source>
</evidence>
<proteinExistence type="predicted"/>
<dbReference type="AlphaFoldDB" id="A0A183U1W6"/>
<keyword evidence="1" id="KW-0040">ANK repeat</keyword>
<protein>
    <submittedName>
        <fullName evidence="4">ANK_REP_REGION domain-containing protein</fullName>
    </submittedName>
</protein>
<evidence type="ECO:0000313" key="3">
    <source>
        <dbReference type="Proteomes" id="UP000050794"/>
    </source>
</evidence>
<sequence>LGADVLRRTRGSSPDLGRTTRRRSDGGGFGDVRGCGDGGCFGDGGGFVDFGGLGTVAAVVVVQAAATPEKDFNDLNQAARDKAHFHSESTVQSYSLAYQKTPGGEAVLIEDLKFIDGMQLDATGLQPWLWFGPYLVVPHVSTGEQNYYLLKHATSNIEITRGGRKDNKALLLHDLELGLSLYDQIPIFLEIDVSFTTLNDIASLKLQTCQGIKFKLIPVLKEGQMDSCIAPVHTADINPNAAYLKDLVSVKPNFSILDMQNWLGSQVEIEDESGVVAPASLRKKLKMAPMVNAKAQNGMTALHMAAERGHEELRRMMRSYCIFLEELKSYNRNR</sequence>
<accession>A0A183U1W6</accession>
<reference evidence="4" key="1">
    <citation type="submission" date="2016-06" db="UniProtKB">
        <authorList>
            <consortium name="WormBaseParasite"/>
        </authorList>
    </citation>
    <scope>IDENTIFICATION</scope>
</reference>
<dbReference type="InterPro" id="IPR036770">
    <property type="entry name" value="Ankyrin_rpt-contain_sf"/>
</dbReference>
<feature type="repeat" description="ANK" evidence="1">
    <location>
        <begin position="297"/>
        <end position="317"/>
    </location>
</feature>
<keyword evidence="3" id="KW-1185">Reference proteome</keyword>
<organism evidence="3 4">
    <name type="scientific">Toxocara canis</name>
    <name type="common">Canine roundworm</name>
    <dbReference type="NCBI Taxonomy" id="6265"/>
    <lineage>
        <taxon>Eukaryota</taxon>
        <taxon>Metazoa</taxon>
        <taxon>Ecdysozoa</taxon>
        <taxon>Nematoda</taxon>
        <taxon>Chromadorea</taxon>
        <taxon>Rhabditida</taxon>
        <taxon>Spirurina</taxon>
        <taxon>Ascaridomorpha</taxon>
        <taxon>Ascaridoidea</taxon>
        <taxon>Toxocaridae</taxon>
        <taxon>Toxocara</taxon>
    </lineage>
</organism>
<feature type="region of interest" description="Disordered" evidence="2">
    <location>
        <begin position="1"/>
        <end position="29"/>
    </location>
</feature>
<dbReference type="SUPFAM" id="SSF48403">
    <property type="entry name" value="Ankyrin repeat"/>
    <property type="match status" value="1"/>
</dbReference>
<dbReference type="PROSITE" id="PS50297">
    <property type="entry name" value="ANK_REP_REGION"/>
    <property type="match status" value="1"/>
</dbReference>